<sequence length="277" mass="30493">MSSPAKTHEATKGGFPMRYLVVEPHPDDLAFFCAGTVAKLLSEGHDVSTLVVTDGEQGTLNRTAYDTDKKLAKVMREEQLAACNVIGVKKVTFLGLKNHFLEPTHQLREMILRHVREVQPAAVITLDPWNFDENPDHRAVGQAVIEACSFAHFHLFHPEHLKQGLSTAMVAKIIFAKTPSPNAYVDISGFIDKKIEAILCYHSQLELMRMEGAERLKVLGKSSPIFDNPLDEVIPASIRAVAEQEGEKGNVPLAEAFHVRGLGILENIKDLVGGLSV</sequence>
<dbReference type="EMBL" id="QZKU01000135">
    <property type="protein sequence ID" value="RJP15309.1"/>
    <property type="molecule type" value="Genomic_DNA"/>
</dbReference>
<name>A0A3A4N6F6_ABYX5</name>
<dbReference type="PANTHER" id="PTHR12993:SF28">
    <property type="entry name" value="LMBE FAMILY PROTEIN"/>
    <property type="match status" value="1"/>
</dbReference>
<dbReference type="GO" id="GO:0016811">
    <property type="term" value="F:hydrolase activity, acting on carbon-nitrogen (but not peptide) bonds, in linear amides"/>
    <property type="evidence" value="ECO:0007669"/>
    <property type="project" value="TreeGrafter"/>
</dbReference>
<dbReference type="InterPro" id="IPR024078">
    <property type="entry name" value="LmbE-like_dom_sf"/>
</dbReference>
<dbReference type="InterPro" id="IPR003737">
    <property type="entry name" value="GlcNAc_PI_deacetylase-related"/>
</dbReference>
<dbReference type="SUPFAM" id="SSF102588">
    <property type="entry name" value="LmbE-like"/>
    <property type="match status" value="1"/>
</dbReference>
<dbReference type="AlphaFoldDB" id="A0A3A4N6F6"/>
<reference evidence="1 2" key="1">
    <citation type="journal article" date="2017" name="ISME J.">
        <title>Energy and carbon metabolisms in a deep terrestrial subsurface fluid microbial community.</title>
        <authorList>
            <person name="Momper L."/>
            <person name="Jungbluth S.P."/>
            <person name="Lee M.D."/>
            <person name="Amend J.P."/>
        </authorList>
    </citation>
    <scope>NUCLEOTIDE SEQUENCE [LARGE SCALE GENOMIC DNA]</scope>
    <source>
        <strain evidence="1">SURF_5</strain>
    </source>
</reference>
<dbReference type="PANTHER" id="PTHR12993">
    <property type="entry name" value="N-ACETYLGLUCOSAMINYL-PHOSPHATIDYLINOSITOL DE-N-ACETYLASE-RELATED"/>
    <property type="match status" value="1"/>
</dbReference>
<comment type="caution">
    <text evidence="1">The sequence shown here is derived from an EMBL/GenBank/DDBJ whole genome shotgun (WGS) entry which is preliminary data.</text>
</comment>
<proteinExistence type="predicted"/>
<accession>A0A3A4N6F6</accession>
<gene>
    <name evidence="1" type="ORF">C4520_20205</name>
</gene>
<dbReference type="Pfam" id="PF02585">
    <property type="entry name" value="PIG-L"/>
    <property type="match status" value="1"/>
</dbReference>
<organism evidence="1 2">
    <name type="scientific">Abyssobacteria bacterium (strain SURF_5)</name>
    <dbReference type="NCBI Taxonomy" id="2093360"/>
    <lineage>
        <taxon>Bacteria</taxon>
        <taxon>Pseudomonadati</taxon>
        <taxon>Candidatus Hydrogenedentota</taxon>
        <taxon>Candidatus Abyssobacteria</taxon>
    </lineage>
</organism>
<dbReference type="Proteomes" id="UP000265882">
    <property type="component" value="Unassembled WGS sequence"/>
</dbReference>
<evidence type="ECO:0000313" key="1">
    <source>
        <dbReference type="EMBL" id="RJP15309.1"/>
    </source>
</evidence>
<dbReference type="Gene3D" id="3.40.50.10320">
    <property type="entry name" value="LmbE-like"/>
    <property type="match status" value="1"/>
</dbReference>
<evidence type="ECO:0000313" key="2">
    <source>
        <dbReference type="Proteomes" id="UP000265882"/>
    </source>
</evidence>
<protein>
    <submittedName>
        <fullName evidence="1">PIG-L family deacetylase</fullName>
    </submittedName>
</protein>